<evidence type="ECO:0008006" key="4">
    <source>
        <dbReference type="Google" id="ProtNLM"/>
    </source>
</evidence>
<comment type="caution">
    <text evidence="2">The sequence shown here is derived from an EMBL/GenBank/DDBJ whole genome shotgun (WGS) entry which is preliminary data.</text>
</comment>
<keyword evidence="3" id="KW-1185">Reference proteome</keyword>
<proteinExistence type="predicted"/>
<dbReference type="EMBL" id="JAPFFF010000015">
    <property type="protein sequence ID" value="KAK8866672.1"/>
    <property type="molecule type" value="Genomic_DNA"/>
</dbReference>
<feature type="compositionally biased region" description="Polar residues" evidence="1">
    <location>
        <begin position="1"/>
        <end position="15"/>
    </location>
</feature>
<feature type="compositionally biased region" description="Low complexity" evidence="1">
    <location>
        <begin position="36"/>
        <end position="48"/>
    </location>
</feature>
<protein>
    <recommendedName>
        <fullName evidence="4">G-patch domain-containing protein</fullName>
    </recommendedName>
</protein>
<evidence type="ECO:0000256" key="1">
    <source>
        <dbReference type="SAM" id="MobiDB-lite"/>
    </source>
</evidence>
<dbReference type="Proteomes" id="UP001470230">
    <property type="component" value="Unassembled WGS sequence"/>
</dbReference>
<sequence>MSVKMSSENDSNISFQIPVKQKKEAPKTRGVSSIFKKQTPTQPKTPINIPIQKKKIVPKIKVTEGSIENKAPKESPFLRRLKQEQQNIKPPPPVPTEQAYKEGVPISGFGEICLRRQGWEPGKKIGKIIVPSDDDEKVDDPQKAPTT</sequence>
<feature type="region of interest" description="Disordered" evidence="1">
    <location>
        <begin position="1"/>
        <end position="48"/>
    </location>
</feature>
<gene>
    <name evidence="2" type="ORF">M9Y10_009638</name>
</gene>
<name>A0ABR2INX8_9EUKA</name>
<organism evidence="2 3">
    <name type="scientific">Tritrichomonas musculus</name>
    <dbReference type="NCBI Taxonomy" id="1915356"/>
    <lineage>
        <taxon>Eukaryota</taxon>
        <taxon>Metamonada</taxon>
        <taxon>Parabasalia</taxon>
        <taxon>Tritrichomonadida</taxon>
        <taxon>Tritrichomonadidae</taxon>
        <taxon>Tritrichomonas</taxon>
    </lineage>
</organism>
<reference evidence="2 3" key="1">
    <citation type="submission" date="2024-04" db="EMBL/GenBank/DDBJ databases">
        <title>Tritrichomonas musculus Genome.</title>
        <authorList>
            <person name="Alves-Ferreira E."/>
            <person name="Grigg M."/>
            <person name="Lorenzi H."/>
            <person name="Galac M."/>
        </authorList>
    </citation>
    <scope>NUCLEOTIDE SEQUENCE [LARGE SCALE GENOMIC DNA]</scope>
    <source>
        <strain evidence="2 3">EAF2021</strain>
    </source>
</reference>
<accession>A0ABR2INX8</accession>
<evidence type="ECO:0000313" key="2">
    <source>
        <dbReference type="EMBL" id="KAK8866672.1"/>
    </source>
</evidence>
<feature type="region of interest" description="Disordered" evidence="1">
    <location>
        <begin position="125"/>
        <end position="147"/>
    </location>
</feature>
<evidence type="ECO:0000313" key="3">
    <source>
        <dbReference type="Proteomes" id="UP001470230"/>
    </source>
</evidence>